<gene>
    <name evidence="1" type="ORF">IDJ77_16725</name>
</gene>
<keyword evidence="2" id="KW-1185">Reference proteome</keyword>
<evidence type="ECO:0000313" key="1">
    <source>
        <dbReference type="EMBL" id="MBD1365461.1"/>
    </source>
</evidence>
<dbReference type="EMBL" id="JACWMY010000008">
    <property type="protein sequence ID" value="MBD1365461.1"/>
    <property type="molecule type" value="Genomic_DNA"/>
</dbReference>
<comment type="caution">
    <text evidence="1">The sequence shown here is derived from an EMBL/GenBank/DDBJ whole genome shotgun (WGS) entry which is preliminary data.</text>
</comment>
<accession>A0ABR7WT37</accession>
<dbReference type="RefSeq" id="WP_191190114.1">
    <property type="nucleotide sequence ID" value="NZ_JACWMY010000008.1"/>
</dbReference>
<organism evidence="1 2">
    <name type="scientific">Mucilaginibacter pankratovii</name>
    <dbReference type="NCBI Taxonomy" id="2772110"/>
    <lineage>
        <taxon>Bacteria</taxon>
        <taxon>Pseudomonadati</taxon>
        <taxon>Bacteroidota</taxon>
        <taxon>Sphingobacteriia</taxon>
        <taxon>Sphingobacteriales</taxon>
        <taxon>Sphingobacteriaceae</taxon>
        <taxon>Mucilaginibacter</taxon>
    </lineage>
</organism>
<reference evidence="1 2" key="1">
    <citation type="submission" date="2020-09" db="EMBL/GenBank/DDBJ databases">
        <title>Novel species of Mucilaginibacter isolated from a glacier on the Tibetan Plateau.</title>
        <authorList>
            <person name="Liu Q."/>
            <person name="Xin Y.-H."/>
        </authorList>
    </citation>
    <scope>NUCLEOTIDE SEQUENCE [LARGE SCALE GENOMIC DNA]</scope>
    <source>
        <strain evidence="1 2">ZT4R22</strain>
    </source>
</reference>
<name>A0ABR7WT37_9SPHI</name>
<protein>
    <submittedName>
        <fullName evidence="1">Uncharacterized protein</fullName>
    </submittedName>
</protein>
<proteinExistence type="predicted"/>
<dbReference type="Proteomes" id="UP000606600">
    <property type="component" value="Unassembled WGS sequence"/>
</dbReference>
<evidence type="ECO:0000313" key="2">
    <source>
        <dbReference type="Proteomes" id="UP000606600"/>
    </source>
</evidence>
<sequence>MIRAINTSRHVKNLQGFFNSIRNTFEVPDSETLTVVSGKFSGLTFEFETGVCNVVTLNGCISFDLTGDFTPEALIRGLVKHHIIKDVDLDEA</sequence>